<evidence type="ECO:0000313" key="4">
    <source>
        <dbReference type="Proteomes" id="UP000244140"/>
    </source>
</evidence>
<accession>A0A7H0FN43</accession>
<reference evidence="3 5" key="2">
    <citation type="submission" date="2020-08" db="EMBL/GenBank/DDBJ databases">
        <title>Enterococcus faecalis SF28073 genome assembly.</title>
        <authorList>
            <person name="Duerkop B.A."/>
            <person name="Johnson C.N."/>
        </authorList>
    </citation>
    <scope>NUCLEOTIDE SEQUENCE [LARGE SCALE GENOMIC DNA]</scope>
    <source>
        <strain evidence="3 5">SF28073</strain>
    </source>
</reference>
<dbReference type="AlphaFoldDB" id="A0A7H0FN43"/>
<keyword evidence="1" id="KW-0472">Membrane</keyword>
<gene>
    <name evidence="2" type="ORF">DAI13_14565</name>
    <name evidence="3" type="ORF">H9Q64_13495</name>
</gene>
<dbReference type="Proteomes" id="UP000244140">
    <property type="component" value="Unassembled WGS sequence"/>
</dbReference>
<proteinExistence type="predicted"/>
<dbReference type="EMBL" id="PZZH01000001">
    <property type="protein sequence ID" value="PTN78914.1"/>
    <property type="molecule type" value="Genomic_DNA"/>
</dbReference>
<dbReference type="Proteomes" id="UP000516122">
    <property type="component" value="Chromosome"/>
</dbReference>
<evidence type="ECO:0000313" key="3">
    <source>
        <dbReference type="EMBL" id="QNP37459.1"/>
    </source>
</evidence>
<sequence>MNWGRIRALSSKVPDELWYSIILLFTVPMEGVPSYIRFIPVIGIVCSLLAYKFSQKKDLLVIISQLAILIFTFIALFYVRSLFWTILLTAWVVIELGTLLAYIKNKLLESKQ</sequence>
<evidence type="ECO:0000256" key="1">
    <source>
        <dbReference type="SAM" id="Phobius"/>
    </source>
</evidence>
<evidence type="ECO:0000313" key="5">
    <source>
        <dbReference type="Proteomes" id="UP000516122"/>
    </source>
</evidence>
<dbReference type="EMBL" id="CP060804">
    <property type="protein sequence ID" value="QNP37459.1"/>
    <property type="molecule type" value="Genomic_DNA"/>
</dbReference>
<evidence type="ECO:0000313" key="2">
    <source>
        <dbReference type="EMBL" id="PTN78914.1"/>
    </source>
</evidence>
<organism evidence="3 5">
    <name type="scientific">Enterococcus faecalis</name>
    <name type="common">Streptococcus faecalis</name>
    <dbReference type="NCBI Taxonomy" id="1351"/>
    <lineage>
        <taxon>Bacteria</taxon>
        <taxon>Bacillati</taxon>
        <taxon>Bacillota</taxon>
        <taxon>Bacilli</taxon>
        <taxon>Lactobacillales</taxon>
        <taxon>Enterococcaceae</taxon>
        <taxon>Enterococcus</taxon>
    </lineage>
</organism>
<keyword evidence="1" id="KW-0812">Transmembrane</keyword>
<feature type="transmembrane region" description="Helical" evidence="1">
    <location>
        <begin position="84"/>
        <end position="103"/>
    </location>
</feature>
<dbReference type="RefSeq" id="WP_010714129.1">
    <property type="nucleotide sequence ID" value="NZ_CABEGK010000013.1"/>
</dbReference>
<protein>
    <submittedName>
        <fullName evidence="3">Uncharacterized protein</fullName>
    </submittedName>
</protein>
<name>A0A7H0FN43_ENTFL</name>
<reference evidence="2 4" key="1">
    <citation type="submission" date="2018-04" db="EMBL/GenBank/DDBJ databases">
        <authorList>
            <person name="Van Tyne D."/>
        </authorList>
    </citation>
    <scope>NUCLEOTIDE SEQUENCE [LARGE SCALE GENOMIC DNA]</scope>
    <source>
        <strain evidence="2 4">B2535</strain>
    </source>
</reference>
<feature type="transmembrane region" description="Helical" evidence="1">
    <location>
        <begin position="58"/>
        <end position="78"/>
    </location>
</feature>
<keyword evidence="1" id="KW-1133">Transmembrane helix</keyword>